<dbReference type="AlphaFoldDB" id="A0A0U3FA74"/>
<feature type="transmembrane region" description="Helical" evidence="1">
    <location>
        <begin position="65"/>
        <end position="83"/>
    </location>
</feature>
<name>A0A0U3FA74_9MICC</name>
<evidence type="ECO:0000313" key="2">
    <source>
        <dbReference type="EMBL" id="ALV40729.1"/>
    </source>
</evidence>
<protein>
    <submittedName>
        <fullName evidence="2">Uncharacterized protein</fullName>
    </submittedName>
</protein>
<evidence type="ECO:0000256" key="1">
    <source>
        <dbReference type="SAM" id="Phobius"/>
    </source>
</evidence>
<organism evidence="2">
    <name type="scientific">Pseudarthrobacter sulfonivorans</name>
    <dbReference type="NCBI Taxonomy" id="121292"/>
    <lineage>
        <taxon>Bacteria</taxon>
        <taxon>Bacillati</taxon>
        <taxon>Actinomycetota</taxon>
        <taxon>Actinomycetes</taxon>
        <taxon>Micrococcales</taxon>
        <taxon>Micrococcaceae</taxon>
        <taxon>Pseudarthrobacter</taxon>
    </lineage>
</organism>
<dbReference type="EMBL" id="CP013747">
    <property type="protein sequence ID" value="ALV40729.1"/>
    <property type="molecule type" value="Genomic_DNA"/>
</dbReference>
<proteinExistence type="predicted"/>
<dbReference type="KEGG" id="psul:AU252_05745"/>
<keyword evidence="1" id="KW-0812">Transmembrane</keyword>
<keyword evidence="1" id="KW-0472">Membrane</keyword>
<dbReference type="RefSeq" id="WP_058929898.1">
    <property type="nucleotide sequence ID" value="NZ_CP013747.1"/>
</dbReference>
<evidence type="ECO:0000313" key="3">
    <source>
        <dbReference type="Proteomes" id="UP000065151"/>
    </source>
</evidence>
<gene>
    <name evidence="2" type="ORF">AU252_05745</name>
</gene>
<reference evidence="2 3" key="1">
    <citation type="submission" date="2015-12" db="EMBL/GenBank/DDBJ databases">
        <authorList>
            <person name="Shamseldin A."/>
            <person name="Moawad H."/>
            <person name="Abd El-Rahim W.M."/>
            <person name="Sadowsky M.J."/>
        </authorList>
    </citation>
    <scope>NUCLEOTIDE SEQUENCE [LARGE SCALE GENOMIC DNA]</scope>
    <source>
        <strain evidence="2 3">Ar51</strain>
    </source>
</reference>
<keyword evidence="1" id="KW-1133">Transmembrane helix</keyword>
<dbReference type="Proteomes" id="UP000065151">
    <property type="component" value="Chromosome"/>
</dbReference>
<sequence>MTISPEVTAGSEQLFVPKFGQMLDPEANGILVLDEFTLDPAAARHEQHGFRAAIASVALTLRRIVALRIVIALVAIGNLPLFLMSSGWWIYAVSLALVIGVHLAVSWLNKHEPKVRQRQMLELHLHREKSANYRKVRDAVKYMIDTPSRMNEHLYLELLAAKRVALNLAHGTVALLDTSDDAAWKVRIIREIPAVAKAAA</sequence>
<feature type="transmembrane region" description="Helical" evidence="1">
    <location>
        <begin position="89"/>
        <end position="108"/>
    </location>
</feature>
<accession>A0A0U3FA74</accession>